<organism evidence="1 2">
    <name type="scientific">Mesorhizobium plurifarium</name>
    <dbReference type="NCBI Taxonomy" id="69974"/>
    <lineage>
        <taxon>Bacteria</taxon>
        <taxon>Pseudomonadati</taxon>
        <taxon>Pseudomonadota</taxon>
        <taxon>Alphaproteobacteria</taxon>
        <taxon>Hyphomicrobiales</taxon>
        <taxon>Phyllobacteriaceae</taxon>
        <taxon>Mesorhizobium</taxon>
    </lineage>
</organism>
<evidence type="ECO:0008006" key="3">
    <source>
        <dbReference type="Google" id="ProtNLM"/>
    </source>
</evidence>
<dbReference type="AlphaFoldDB" id="A0A090DQY6"/>
<accession>A0A090DQY6</accession>
<dbReference type="InterPro" id="IPR010869">
    <property type="entry name" value="DUF1501"/>
</dbReference>
<gene>
    <name evidence="1" type="ORF">MPL3356_220220</name>
</gene>
<protein>
    <recommendedName>
        <fullName evidence="3">DUF1501 domain-containing protein</fullName>
    </recommendedName>
</protein>
<sequence length="412" mass="42535">MSPLCETPSLSRRAMLMTGGALFAWAYLPRFARAVDKRDPRLIVIVLRGALDGLSTVGPVGDPDYAGLHGDIALSLSGANPALPLDGFFAVNPAMPVFARLFKAGQAAVVHAAATGYRDRSHFDGQDVLESGLPGPGNATTGWLNRALASLPSGERVAKLGGLAVGPSTPLVIRGGAPVLGWAPQALPTPGDALAERVLDLYNHRDPVLAAALQKGLDADRMALGDQLDGKAMKPKGGLDNAAGMRLSAQGAARLMAADDGPRIAALAFDGWDTHVNEGGATGRLANLLGGLDGAFEEFERGLGGRWQDTAIVAITEFGRTARINGTVGTDHGTGTVVLLAGGAIKGGRVIADWPGLKPAQLYESRDLAPTSDVRAVLKGLLADQFGLSAAVLGDKVFPESAAVKPMRDLVA</sequence>
<dbReference type="PANTHER" id="PTHR43737">
    <property type="entry name" value="BLL7424 PROTEIN"/>
    <property type="match status" value="1"/>
</dbReference>
<keyword evidence="2" id="KW-1185">Reference proteome</keyword>
<proteinExistence type="predicted"/>
<dbReference type="Pfam" id="PF07394">
    <property type="entry name" value="DUF1501"/>
    <property type="match status" value="1"/>
</dbReference>
<name>A0A090DQY6_MESPL</name>
<dbReference type="STRING" id="69974.MPLDJ20_20738"/>
<reference evidence="2" key="1">
    <citation type="submission" date="2014-08" db="EMBL/GenBank/DDBJ databases">
        <authorList>
            <person name="Moulin L."/>
        </authorList>
    </citation>
    <scope>NUCLEOTIDE SEQUENCE [LARGE SCALE GENOMIC DNA]</scope>
</reference>
<dbReference type="PANTHER" id="PTHR43737:SF1">
    <property type="entry name" value="DUF1501 DOMAIN-CONTAINING PROTEIN"/>
    <property type="match status" value="1"/>
</dbReference>
<dbReference type="Proteomes" id="UP000045285">
    <property type="component" value="Unassembled WGS sequence"/>
</dbReference>
<dbReference type="EMBL" id="CCMZ01000015">
    <property type="protein sequence ID" value="CDX16794.1"/>
    <property type="molecule type" value="Genomic_DNA"/>
</dbReference>
<evidence type="ECO:0000313" key="1">
    <source>
        <dbReference type="EMBL" id="CDX16794.1"/>
    </source>
</evidence>
<evidence type="ECO:0000313" key="2">
    <source>
        <dbReference type="Proteomes" id="UP000045285"/>
    </source>
</evidence>